<keyword evidence="5 6" id="KW-0378">Hydrolase</keyword>
<evidence type="ECO:0000256" key="1">
    <source>
        <dbReference type="ARBA" id="ARBA00001946"/>
    </source>
</evidence>
<evidence type="ECO:0000256" key="3">
    <source>
        <dbReference type="ARBA" id="ARBA00011245"/>
    </source>
</evidence>
<dbReference type="PROSITE" id="PS00893">
    <property type="entry name" value="NUDIX_BOX"/>
    <property type="match status" value="1"/>
</dbReference>
<proteinExistence type="inferred from homology"/>
<dbReference type="STRING" id="1232683.ADIMK_2002"/>
<dbReference type="InterPro" id="IPR000086">
    <property type="entry name" value="NUDIX_hydrolase_dom"/>
</dbReference>
<accession>A0A081FZC0</accession>
<comment type="subunit">
    <text evidence="3 6">Monomer.</text>
</comment>
<dbReference type="CDD" id="cd03675">
    <property type="entry name" value="NUDIX_Hydrolase"/>
    <property type="match status" value="1"/>
</dbReference>
<feature type="domain" description="Nudix hydrolase" evidence="7">
    <location>
        <begin position="1"/>
        <end position="122"/>
    </location>
</feature>
<keyword evidence="6" id="KW-0460">Magnesium</keyword>
<dbReference type="PROSITE" id="PS51462">
    <property type="entry name" value="NUDIX"/>
    <property type="match status" value="1"/>
</dbReference>
<reference evidence="8 9" key="1">
    <citation type="submission" date="2014-04" db="EMBL/GenBank/DDBJ databases">
        <title>Marinobacterium kochiensis sp. nov., isolated from sediment sample collected from Kochi backwaters in Kerala, India.</title>
        <authorList>
            <person name="Singh A."/>
            <person name="Pinnaka A.K."/>
        </authorList>
    </citation>
    <scope>NUCLEOTIDE SEQUENCE [LARGE SCALE GENOMIC DNA]</scope>
    <source>
        <strain evidence="8 9">AK27</strain>
    </source>
</reference>
<comment type="similarity">
    <text evidence="2 6">Belongs to the Nudix hydrolase family. NudJ subfamily.</text>
</comment>
<organism evidence="8 9">
    <name type="scientific">Marinobacterium lacunae</name>
    <dbReference type="NCBI Taxonomy" id="1232683"/>
    <lineage>
        <taxon>Bacteria</taxon>
        <taxon>Pseudomonadati</taxon>
        <taxon>Pseudomonadota</taxon>
        <taxon>Gammaproteobacteria</taxon>
        <taxon>Oceanospirillales</taxon>
        <taxon>Oceanospirillaceae</taxon>
        <taxon>Marinobacterium</taxon>
    </lineage>
</organism>
<comment type="cofactor">
    <cofactor evidence="1 6">
        <name>Mg(2+)</name>
        <dbReference type="ChEBI" id="CHEBI:18420"/>
    </cofactor>
</comment>
<comment type="caution">
    <text evidence="8">The sequence shown here is derived from an EMBL/GenBank/DDBJ whole genome shotgun (WGS) entry which is preliminary data.</text>
</comment>
<dbReference type="InterPro" id="IPR020084">
    <property type="entry name" value="NUDIX_hydrolase_CS"/>
</dbReference>
<dbReference type="GO" id="GO:0017111">
    <property type="term" value="F:ribonucleoside triphosphate phosphatase activity"/>
    <property type="evidence" value="ECO:0007669"/>
    <property type="project" value="InterPro"/>
</dbReference>
<dbReference type="EMBL" id="JMQN01000028">
    <property type="protein sequence ID" value="KEA63875.1"/>
    <property type="molecule type" value="Genomic_DNA"/>
</dbReference>
<evidence type="ECO:0000256" key="4">
    <source>
        <dbReference type="ARBA" id="ARBA00015552"/>
    </source>
</evidence>
<name>A0A081FZC0_9GAMM</name>
<evidence type="ECO:0000256" key="5">
    <source>
        <dbReference type="ARBA" id="ARBA00022801"/>
    </source>
</evidence>
<dbReference type="Pfam" id="PF00293">
    <property type="entry name" value="NUDIX"/>
    <property type="match status" value="1"/>
</dbReference>
<dbReference type="EC" id="3.6.1.-" evidence="6"/>
<dbReference type="GO" id="GO:0004787">
    <property type="term" value="F:thiamine diphosphate phosphatase activity"/>
    <property type="evidence" value="ECO:0007669"/>
    <property type="project" value="InterPro"/>
</dbReference>
<dbReference type="Proteomes" id="UP000028252">
    <property type="component" value="Unassembled WGS sequence"/>
</dbReference>
<dbReference type="GO" id="GO:0017110">
    <property type="term" value="F:nucleoside diphosphate phosphatase activity"/>
    <property type="evidence" value="ECO:0007669"/>
    <property type="project" value="InterPro"/>
</dbReference>
<evidence type="ECO:0000313" key="8">
    <source>
        <dbReference type="EMBL" id="KEA63875.1"/>
    </source>
</evidence>
<keyword evidence="9" id="KW-1185">Reference proteome</keyword>
<evidence type="ECO:0000256" key="6">
    <source>
        <dbReference type="RuleBase" id="RU364043"/>
    </source>
</evidence>
<dbReference type="PANTHER" id="PTHR43222:SF11">
    <property type="entry name" value="PHOSPHATASE NUDJ"/>
    <property type="match status" value="1"/>
</dbReference>
<gene>
    <name evidence="6" type="primary">nudJ</name>
    <name evidence="8" type="ORF">ADIMK_2002</name>
</gene>
<dbReference type="PATRIC" id="fig|1232683.4.peg.1965"/>
<dbReference type="InterPro" id="IPR015797">
    <property type="entry name" value="NUDIX_hydrolase-like_dom_sf"/>
</dbReference>
<sequence>MEDNGRFLLVEETSGSNLVLNQPAGHLEEDEHFIDAARRETLEETGWHVEPEHLLGLYVYKAPANGVTYHRACFIARACFHDAARELDDGIIRAVWMTRDEVAENMHRLRSELVLKCIDDYLAGTRYPLSLIHEP</sequence>
<dbReference type="Gene3D" id="3.90.79.10">
    <property type="entry name" value="Nucleoside Triphosphate Pyrophosphohydrolase"/>
    <property type="match status" value="1"/>
</dbReference>
<dbReference type="eggNOG" id="COG1051">
    <property type="taxonomic scope" value="Bacteria"/>
</dbReference>
<evidence type="ECO:0000256" key="2">
    <source>
        <dbReference type="ARBA" id="ARBA00007608"/>
    </source>
</evidence>
<dbReference type="InterPro" id="IPR033713">
    <property type="entry name" value="NudJ"/>
</dbReference>
<dbReference type="AlphaFoldDB" id="A0A081FZC0"/>
<protein>
    <recommendedName>
        <fullName evidence="4 6">Phosphatase NudJ</fullName>
        <ecNumber evidence="6">3.6.1.-</ecNumber>
    </recommendedName>
</protein>
<evidence type="ECO:0000259" key="7">
    <source>
        <dbReference type="PROSITE" id="PS51462"/>
    </source>
</evidence>
<dbReference type="PANTHER" id="PTHR43222">
    <property type="entry name" value="NUDIX HYDROLASE 23"/>
    <property type="match status" value="1"/>
</dbReference>
<evidence type="ECO:0000313" key="9">
    <source>
        <dbReference type="Proteomes" id="UP000028252"/>
    </source>
</evidence>
<dbReference type="SUPFAM" id="SSF55811">
    <property type="entry name" value="Nudix"/>
    <property type="match status" value="1"/>
</dbReference>